<evidence type="ECO:0000313" key="2">
    <source>
        <dbReference type="Proteomes" id="UP000694866"/>
    </source>
</evidence>
<dbReference type="Proteomes" id="UP000694866">
    <property type="component" value="Unplaced"/>
</dbReference>
<feature type="compositionally biased region" description="Basic and acidic residues" evidence="1">
    <location>
        <begin position="326"/>
        <end position="340"/>
    </location>
</feature>
<feature type="compositionally biased region" description="Polar residues" evidence="1">
    <location>
        <begin position="177"/>
        <end position="188"/>
    </location>
</feature>
<feature type="region of interest" description="Disordered" evidence="1">
    <location>
        <begin position="151"/>
        <end position="188"/>
    </location>
</feature>
<protein>
    <submittedName>
        <fullName evidence="3">Uncharacterized protein</fullName>
    </submittedName>
</protein>
<evidence type="ECO:0000313" key="3">
    <source>
        <dbReference type="RefSeq" id="XP_011298744.1"/>
    </source>
</evidence>
<keyword evidence="2" id="KW-1185">Reference proteome</keyword>
<feature type="region of interest" description="Disordered" evidence="1">
    <location>
        <begin position="442"/>
        <end position="477"/>
    </location>
</feature>
<evidence type="ECO:0000256" key="1">
    <source>
        <dbReference type="SAM" id="MobiDB-lite"/>
    </source>
</evidence>
<feature type="compositionally biased region" description="Low complexity" evidence="1">
    <location>
        <begin position="598"/>
        <end position="608"/>
    </location>
</feature>
<organism evidence="2 3">
    <name type="scientific">Fopius arisanus</name>
    <dbReference type="NCBI Taxonomy" id="64838"/>
    <lineage>
        <taxon>Eukaryota</taxon>
        <taxon>Metazoa</taxon>
        <taxon>Ecdysozoa</taxon>
        <taxon>Arthropoda</taxon>
        <taxon>Hexapoda</taxon>
        <taxon>Insecta</taxon>
        <taxon>Pterygota</taxon>
        <taxon>Neoptera</taxon>
        <taxon>Endopterygota</taxon>
        <taxon>Hymenoptera</taxon>
        <taxon>Apocrita</taxon>
        <taxon>Ichneumonoidea</taxon>
        <taxon>Braconidae</taxon>
        <taxon>Opiinae</taxon>
        <taxon>Fopius</taxon>
    </lineage>
</organism>
<reference evidence="3" key="1">
    <citation type="submission" date="2025-08" db="UniProtKB">
        <authorList>
            <consortium name="RefSeq"/>
        </authorList>
    </citation>
    <scope>IDENTIFICATION</scope>
</reference>
<proteinExistence type="predicted"/>
<feature type="compositionally biased region" description="Polar residues" evidence="1">
    <location>
        <begin position="572"/>
        <end position="589"/>
    </location>
</feature>
<feature type="region of interest" description="Disordered" evidence="1">
    <location>
        <begin position="658"/>
        <end position="686"/>
    </location>
</feature>
<name>A0A9R1SWR7_9HYME</name>
<dbReference type="GeneID" id="105263920"/>
<dbReference type="OrthoDB" id="7605575at2759"/>
<feature type="region of interest" description="Disordered" evidence="1">
    <location>
        <begin position="561"/>
        <end position="621"/>
    </location>
</feature>
<feature type="compositionally biased region" description="Polar residues" evidence="1">
    <location>
        <begin position="73"/>
        <end position="99"/>
    </location>
</feature>
<feature type="region of interest" description="Disordered" evidence="1">
    <location>
        <begin position="305"/>
        <end position="340"/>
    </location>
</feature>
<dbReference type="AlphaFoldDB" id="A0A9R1SWR7"/>
<feature type="compositionally biased region" description="Basic and acidic residues" evidence="1">
    <location>
        <begin position="442"/>
        <end position="461"/>
    </location>
</feature>
<dbReference type="RefSeq" id="XP_011298744.1">
    <property type="nucleotide sequence ID" value="XM_011300442.1"/>
</dbReference>
<feature type="compositionally biased region" description="Basic and acidic residues" evidence="1">
    <location>
        <begin position="60"/>
        <end position="72"/>
    </location>
</feature>
<feature type="region of interest" description="Disordered" evidence="1">
    <location>
        <begin position="60"/>
        <end position="99"/>
    </location>
</feature>
<feature type="compositionally biased region" description="Polar residues" evidence="1">
    <location>
        <begin position="467"/>
        <end position="477"/>
    </location>
</feature>
<dbReference type="KEGG" id="fas:105263920"/>
<feature type="compositionally biased region" description="Low complexity" evidence="1">
    <location>
        <begin position="163"/>
        <end position="176"/>
    </location>
</feature>
<gene>
    <name evidence="3" type="primary">LOC105263920</name>
</gene>
<sequence>MCSSWLPSASRSQESPFEITSILHSLAQNRSRLPGPLTFRDEAGAGRSLSNIVSRLSNSIDRDSTQRAEKSSLSKSKNVTESLSENSRTESAVNATSVSSSLGRRERVDLLISQALWNSDPHVTEFPSKNQLSGIKRADLTAESLETFRRLGSVRSFTPNPENSFQSSTSRSNTSQPPKNQNQGEELLNNSRIFSRRNFFLSNHYPVNSGERRGLEEVPRFLENTPTEKTRKLFKKSDAAFSNSNSTAERAHAGGIVNFRRNDASRKSNDQKFERRNRIQIHKRVQSRVKGRRLRVTSSSNFFNGHENKLKVEPPTSATGLIHKGTRNDEPAPEDKPEEREIIVDEKIPERPEKTPVNLINSTETFAIKSREEIADPGPQSLSKLDKIRSKFASRLFIQRQATAKPSKTVIPTTARSRALFRPLTGLQEPEAPKPRIFIKKIPEKLRAPVESTPKRSEHQKNIPKAPNSSNPTQHQVKLQEFQKTPQLQKLNEENPKKFPILRGKTFISTDQVQGTIEKSSECQNNLINSVKPSHPQELPKKFKKHSQSVRMLQEILSFEDKSLKTPKKSSSRIPTMKSSQNSLKTSRTLLEKLANISDSSIPSTSSSRSERNPRASRIPSKIIKQLQNLETQTPKMLEKSQSIQTVLETKRQLSITTETTAPTSADVGISSDDLDLSSSPDPQITKQNNKQLVDVEISCKVDAIPSTPENEGNSKKILLTETSSSVKILKVIQTQTSRSFLLDCSGDNGEEKNILMGKMRLKLPCKEINTDKRILIDSATGKDRLEIQNFCCESQLTNTDAPLIYPINYVMKKDANHQVDAIRSLMNINADDSGGLKGEFDMCESIVSSISKELMSSRRSLIESCEKLSSEFVQKQEEIVRIPREVIRAFEIAEDRARNLCRAIEIYQGSLKKNEGKTQERCEGNESLEKILEQKIKEEELGVTNKIEKNFEENRMGERFMEDLKVFLMQQDVKLVVEDIVKAVDKRISKENLKKDEIRSCGVESSSEAVLMNRANILPIIYGALCSLVFWSLQFSMSCDMS</sequence>
<accession>A0A9R1SWR7</accession>